<dbReference type="Gene3D" id="3.40.50.300">
    <property type="entry name" value="P-loop containing nucleotide triphosphate hydrolases"/>
    <property type="match status" value="1"/>
</dbReference>
<dbReference type="GO" id="GO:0005524">
    <property type="term" value="F:ATP binding"/>
    <property type="evidence" value="ECO:0007669"/>
    <property type="project" value="UniProtKB-UniRule"/>
</dbReference>
<evidence type="ECO:0000259" key="6">
    <source>
        <dbReference type="Pfam" id="PF03668"/>
    </source>
</evidence>
<dbReference type="NCBIfam" id="NF003828">
    <property type="entry name" value="PRK05416.1"/>
    <property type="match status" value="1"/>
</dbReference>
<dbReference type="HAMAP" id="MF_00636">
    <property type="entry name" value="RapZ_like"/>
    <property type="match status" value="1"/>
</dbReference>
<feature type="binding site" evidence="4">
    <location>
        <begin position="29"/>
        <end position="36"/>
    </location>
    <ligand>
        <name>ATP</name>
        <dbReference type="ChEBI" id="CHEBI:30616"/>
    </ligand>
</feature>
<evidence type="ECO:0000256" key="5">
    <source>
        <dbReference type="SAM" id="MobiDB-lite"/>
    </source>
</evidence>
<comment type="caution">
    <text evidence="8">The sequence shown here is derived from an EMBL/GenBank/DDBJ whole genome shotgun (WGS) entry which is preliminary data.</text>
</comment>
<feature type="domain" description="RapZ C-terminal" evidence="7">
    <location>
        <begin position="183"/>
        <end position="302"/>
    </location>
</feature>
<dbReference type="Pfam" id="PF22740">
    <property type="entry name" value="PapZ_C"/>
    <property type="match status" value="1"/>
</dbReference>
<dbReference type="PANTHER" id="PTHR30448">
    <property type="entry name" value="RNASE ADAPTER PROTEIN RAPZ"/>
    <property type="match status" value="1"/>
</dbReference>
<dbReference type="GO" id="GO:0005525">
    <property type="term" value="F:GTP binding"/>
    <property type="evidence" value="ECO:0007669"/>
    <property type="project" value="UniProtKB-UniRule"/>
</dbReference>
<dbReference type="RefSeq" id="WP_136425875.1">
    <property type="nucleotide sequence ID" value="NZ_SSSM01000001.1"/>
</dbReference>
<evidence type="ECO:0000256" key="3">
    <source>
        <dbReference type="ARBA" id="ARBA00023134"/>
    </source>
</evidence>
<keyword evidence="1 4" id="KW-0547">Nucleotide-binding</keyword>
<keyword evidence="9" id="KW-1185">Reference proteome</keyword>
<evidence type="ECO:0000256" key="2">
    <source>
        <dbReference type="ARBA" id="ARBA00022840"/>
    </source>
</evidence>
<gene>
    <name evidence="8" type="primary">rapZ</name>
    <name evidence="8" type="ORF">E6C64_01665</name>
</gene>
<keyword evidence="2 4" id="KW-0067">ATP-binding</keyword>
<evidence type="ECO:0000259" key="7">
    <source>
        <dbReference type="Pfam" id="PF22740"/>
    </source>
</evidence>
<dbReference type="SUPFAM" id="SSF52540">
    <property type="entry name" value="P-loop containing nucleoside triphosphate hydrolases"/>
    <property type="match status" value="1"/>
</dbReference>
<feature type="region of interest" description="Disordered" evidence="5">
    <location>
        <begin position="1"/>
        <end position="21"/>
    </location>
</feature>
<evidence type="ECO:0000256" key="1">
    <source>
        <dbReference type="ARBA" id="ARBA00022741"/>
    </source>
</evidence>
<dbReference type="InterPro" id="IPR005337">
    <property type="entry name" value="RapZ-like"/>
</dbReference>
<dbReference type="AlphaFoldDB" id="A0A4S4FRU7"/>
<dbReference type="Pfam" id="PF03668">
    <property type="entry name" value="RapZ-like_N"/>
    <property type="match status" value="1"/>
</dbReference>
<protein>
    <submittedName>
        <fullName evidence="8">RNase adapter RapZ</fullName>
    </submittedName>
</protein>
<dbReference type="Proteomes" id="UP000309133">
    <property type="component" value="Unassembled WGS sequence"/>
</dbReference>
<keyword evidence="3 4" id="KW-0342">GTP-binding</keyword>
<dbReference type="InterPro" id="IPR053931">
    <property type="entry name" value="RapZ_C"/>
</dbReference>
<feature type="binding site" evidence="4">
    <location>
        <begin position="80"/>
        <end position="83"/>
    </location>
    <ligand>
        <name>GTP</name>
        <dbReference type="ChEBI" id="CHEBI:37565"/>
    </ligand>
</feature>
<dbReference type="OrthoDB" id="9784461at2"/>
<feature type="domain" description="RapZ-like N-terminal" evidence="6">
    <location>
        <begin position="24"/>
        <end position="175"/>
    </location>
</feature>
<dbReference type="PIRSF" id="PIRSF005052">
    <property type="entry name" value="P-loopkin"/>
    <property type="match status" value="1"/>
</dbReference>
<reference evidence="8 9" key="1">
    <citation type="submission" date="2019-04" db="EMBL/GenBank/DDBJ databases">
        <authorList>
            <person name="Jiang L."/>
        </authorList>
    </citation>
    <scope>NUCLEOTIDE SEQUENCE [LARGE SCALE GENOMIC DNA]</scope>
    <source>
        <strain evidence="8 9">YIM 131853</strain>
    </source>
</reference>
<dbReference type="InterPro" id="IPR053930">
    <property type="entry name" value="RapZ-like_N"/>
</dbReference>
<dbReference type="EMBL" id="SSSM01000001">
    <property type="protein sequence ID" value="THG33094.1"/>
    <property type="molecule type" value="Genomic_DNA"/>
</dbReference>
<evidence type="ECO:0000313" key="8">
    <source>
        <dbReference type="EMBL" id="THG33094.1"/>
    </source>
</evidence>
<dbReference type="PANTHER" id="PTHR30448:SF0">
    <property type="entry name" value="RNASE ADAPTER PROTEIN RAPZ"/>
    <property type="match status" value="1"/>
</dbReference>
<organism evidence="8 9">
    <name type="scientific">Naasia lichenicola</name>
    <dbReference type="NCBI Taxonomy" id="2565933"/>
    <lineage>
        <taxon>Bacteria</taxon>
        <taxon>Bacillati</taxon>
        <taxon>Actinomycetota</taxon>
        <taxon>Actinomycetes</taxon>
        <taxon>Micrococcales</taxon>
        <taxon>Microbacteriaceae</taxon>
        <taxon>Naasia</taxon>
    </lineage>
</organism>
<dbReference type="InterPro" id="IPR027417">
    <property type="entry name" value="P-loop_NTPase"/>
</dbReference>
<evidence type="ECO:0000313" key="9">
    <source>
        <dbReference type="Proteomes" id="UP000309133"/>
    </source>
</evidence>
<proteinExistence type="inferred from homology"/>
<sequence>MTGDTSAPADSAPREGTARPPQAVLVVTGMSGAGRSTVGNALEDLGWYVVDNLPPQMLVPLIDVAEHAGEALPRIAVVVDVRGGALFSELRESVHKLKAGTQIKVLFLDATDAALVRRFEQVRRPHPLQGGGGILDGITAERTRTAEIREQADFVIDTSELNIHQLTNQITDLFSEADTPGVRVTLTSFGYKYGLPTDADIVADARFLPNPYWVPELRPGTGLDSDVSGYVLAQEGARPFIDAYAGALEPVLAGYRRENKRHATIAIGCTGGRHRSVAMVEELARQLREQPGVSVSVKHRDLGRE</sequence>
<evidence type="ECO:0000256" key="4">
    <source>
        <dbReference type="HAMAP-Rule" id="MF_00636"/>
    </source>
</evidence>
<accession>A0A4S4FRU7</accession>
<name>A0A4S4FRU7_9MICO</name>